<dbReference type="Gene3D" id="3.30.1360.180">
    <property type="match status" value="1"/>
</dbReference>
<dbReference type="EMBL" id="BMFD01000010">
    <property type="protein sequence ID" value="GGC46877.1"/>
    <property type="molecule type" value="Genomic_DNA"/>
</dbReference>
<dbReference type="CDD" id="cd16018">
    <property type="entry name" value="Enpp"/>
    <property type="match status" value="1"/>
</dbReference>
<accession>A0ABQ1MXH0</accession>
<dbReference type="Gene3D" id="3.40.720.10">
    <property type="entry name" value="Alkaline Phosphatase, subunit A"/>
    <property type="match status" value="1"/>
</dbReference>
<organism evidence="1 2">
    <name type="scientific">Belliella aquatica</name>
    <dbReference type="NCBI Taxonomy" id="1323734"/>
    <lineage>
        <taxon>Bacteria</taxon>
        <taxon>Pseudomonadati</taxon>
        <taxon>Bacteroidota</taxon>
        <taxon>Cytophagia</taxon>
        <taxon>Cytophagales</taxon>
        <taxon>Cyclobacteriaceae</taxon>
        <taxon>Belliella</taxon>
    </lineage>
</organism>
<proteinExistence type="predicted"/>
<dbReference type="Proteomes" id="UP000635885">
    <property type="component" value="Unassembled WGS sequence"/>
</dbReference>
<dbReference type="InterPro" id="IPR017850">
    <property type="entry name" value="Alkaline_phosphatase_core_sf"/>
</dbReference>
<dbReference type="InterPro" id="IPR002591">
    <property type="entry name" value="Phosphodiest/P_Trfase"/>
</dbReference>
<evidence type="ECO:0000313" key="2">
    <source>
        <dbReference type="Proteomes" id="UP000635885"/>
    </source>
</evidence>
<protein>
    <submittedName>
        <fullName evidence="1">Alkaline phosphatase family protein</fullName>
    </submittedName>
</protein>
<dbReference type="SUPFAM" id="SSF53649">
    <property type="entry name" value="Alkaline phosphatase-like"/>
    <property type="match status" value="1"/>
</dbReference>
<reference evidence="2" key="1">
    <citation type="journal article" date="2019" name="Int. J. Syst. Evol. Microbiol.">
        <title>The Global Catalogue of Microorganisms (GCM) 10K type strain sequencing project: providing services to taxonomists for standard genome sequencing and annotation.</title>
        <authorList>
            <consortium name="The Broad Institute Genomics Platform"/>
            <consortium name="The Broad Institute Genome Sequencing Center for Infectious Disease"/>
            <person name="Wu L."/>
            <person name="Ma J."/>
        </authorList>
    </citation>
    <scope>NUCLEOTIDE SEQUENCE [LARGE SCALE GENOMIC DNA]</scope>
    <source>
        <strain evidence="2">CGMCC 1.12479</strain>
    </source>
</reference>
<dbReference type="Pfam" id="PF01663">
    <property type="entry name" value="Phosphodiest"/>
    <property type="match status" value="1"/>
</dbReference>
<name>A0ABQ1MXH0_9BACT</name>
<sequence>MIAGVFFFCFQALAQEKQPYVILISLDGYRYDYTERFQPENLVRFIEKGAAAEFMIPSFPTKTFPNHYSIATGMKPENHGLVNNAFYDSRKDKVYSIRDRSIVEDGYWYGGIPLWVLAEQNGLKAASYFFVGSEADVQGVRPSFYHNYDAGISNLTRISKVFEWLDLPEEERPRMITLYFSDMDDAGHAYGPNNDEQISKRLKKLDHELGALFEGLESFDLDIQIFIVSDHGMVNVPKQNLLNLDHITEEIAAKVVNNGAMAHLYLDNPLEIEEVYIKLSQKEGPFNVVKVKDKQYYKNTETYADRLGHILIMPDLGFYLGTTPDIVKYQNRSGLLKTDVFGEHGFSPEYKEMGAIFYAKGSKIKEGKTIKPFQNIHIYPLIAQILGLPIPHEIDGDFEVLKEILKDDK</sequence>
<dbReference type="PANTHER" id="PTHR10151:SF120">
    <property type="entry name" value="BIS(5'-ADENOSYL)-TRIPHOSPHATASE"/>
    <property type="match status" value="1"/>
</dbReference>
<comment type="caution">
    <text evidence="1">The sequence shown here is derived from an EMBL/GenBank/DDBJ whole genome shotgun (WGS) entry which is preliminary data.</text>
</comment>
<evidence type="ECO:0000313" key="1">
    <source>
        <dbReference type="EMBL" id="GGC46877.1"/>
    </source>
</evidence>
<gene>
    <name evidence="1" type="ORF">GCM10010993_26910</name>
</gene>
<dbReference type="PANTHER" id="PTHR10151">
    <property type="entry name" value="ECTONUCLEOTIDE PYROPHOSPHATASE/PHOSPHODIESTERASE"/>
    <property type="match status" value="1"/>
</dbReference>
<keyword evidence="2" id="KW-1185">Reference proteome</keyword>